<accession>A0A6G9QPX6</accession>
<reference evidence="1 2" key="1">
    <citation type="submission" date="2020-03" db="EMBL/GenBank/DDBJ databases">
        <title>Complete genome sequence of Shewanella sp.</title>
        <authorList>
            <person name="Kim Y.-S."/>
            <person name="Kim S.-J."/>
            <person name="Jung H.-K."/>
            <person name="Kim K.-H."/>
        </authorList>
    </citation>
    <scope>NUCLEOTIDE SEQUENCE [LARGE SCALE GENOMIC DNA]</scope>
    <source>
        <strain evidence="1 2">PN3F2</strain>
        <plasmid evidence="1 2">pPN3F2_2</plasmid>
    </source>
</reference>
<dbReference type="Proteomes" id="UP000502608">
    <property type="component" value="Plasmid pPN3F2_2"/>
</dbReference>
<evidence type="ECO:0000313" key="1">
    <source>
        <dbReference type="EMBL" id="QIR16644.1"/>
    </source>
</evidence>
<dbReference type="KEGG" id="saes:HBH39_19415"/>
<dbReference type="RefSeq" id="WP_167680472.1">
    <property type="nucleotide sequence ID" value="NZ_CP050315.1"/>
</dbReference>
<name>A0A6G9QPX6_9GAMM</name>
<gene>
    <name evidence="1" type="ORF">HBH39_19415</name>
</gene>
<proteinExistence type="predicted"/>
<sequence length="191" mass="21446">MQLSLTPTANGGGVTIKSDAQTARKIERLLVNTALNSHNCHDDGLCMKLSNAFEQSNKSKTVDWIILIAGVSALRSSLGYCLSRENHALLCLLEHEVFEAACAFVEDREAVEEVFSHLKISDYIGGSKVESRAVYLYSLKTKEARKAELLDIIKSLNVMQEVFMKDYNKRFEGLNFSIFYTKKPEPFAFPL</sequence>
<organism evidence="1 2">
    <name type="scientific">Shewanella aestuarii</name>
    <dbReference type="NCBI Taxonomy" id="1028752"/>
    <lineage>
        <taxon>Bacteria</taxon>
        <taxon>Pseudomonadati</taxon>
        <taxon>Pseudomonadota</taxon>
        <taxon>Gammaproteobacteria</taxon>
        <taxon>Alteromonadales</taxon>
        <taxon>Shewanellaceae</taxon>
        <taxon>Shewanella</taxon>
    </lineage>
</organism>
<evidence type="ECO:0000313" key="2">
    <source>
        <dbReference type="Proteomes" id="UP000502608"/>
    </source>
</evidence>
<protein>
    <submittedName>
        <fullName evidence="1">Uncharacterized protein</fullName>
    </submittedName>
</protein>
<keyword evidence="1" id="KW-0614">Plasmid</keyword>
<keyword evidence="2" id="KW-1185">Reference proteome</keyword>
<dbReference type="AlphaFoldDB" id="A0A6G9QPX6"/>
<geneLocation type="plasmid" evidence="1 2">
    <name>pPN3F2_2</name>
</geneLocation>
<dbReference type="EMBL" id="CP050315">
    <property type="protein sequence ID" value="QIR16644.1"/>
    <property type="molecule type" value="Genomic_DNA"/>
</dbReference>